<keyword evidence="2" id="KW-1015">Disulfide bond</keyword>
<reference evidence="6" key="3">
    <citation type="submission" date="2022-06" db="UniProtKB">
        <authorList>
            <consortium name="EnsemblMetazoa"/>
        </authorList>
    </citation>
    <scope>IDENTIFICATION</scope>
    <source>
        <strain evidence="6">p50T (Dazao)</strain>
    </source>
</reference>
<reference evidence="5" key="1">
    <citation type="submission" date="2005-10" db="EMBL/GenBank/DDBJ databases">
        <title>Cloning, characterization, and tissue distribution of the Bombyx mori TIN-ag-RP gene encoding a novel putative extracellular matrix protein.</title>
        <authorList>
            <person name="Yang Y."/>
            <person name="Xia Q."/>
            <person name="Liu c."/>
        </authorList>
    </citation>
    <scope>NUCLEOTIDE SEQUENCE</scope>
</reference>
<dbReference type="PROSITE" id="PS00640">
    <property type="entry name" value="THIOL_PROTEASE_ASN"/>
    <property type="match status" value="1"/>
</dbReference>
<dbReference type="EMBL" id="DQ251192">
    <property type="protein sequence ID" value="ABB71105.1"/>
    <property type="molecule type" value="mRNA"/>
</dbReference>
<keyword evidence="7" id="KW-1185">Reference proteome</keyword>
<dbReference type="Proteomes" id="UP000005204">
    <property type="component" value="Unassembled WGS sequence"/>
</dbReference>
<dbReference type="Gene3D" id="3.90.70.10">
    <property type="entry name" value="Cysteine proteinases"/>
    <property type="match status" value="1"/>
</dbReference>
<reference evidence="7" key="2">
    <citation type="journal article" date="2008" name="Insect Biochem. Mol. Biol.">
        <title>The genome of a lepidopteran model insect, the silkworm Bombyx mori.</title>
        <authorList>
            <consortium name="International Silkworm Genome Consortium"/>
        </authorList>
    </citation>
    <scope>NUCLEOTIDE SEQUENCE [LARGE SCALE GENOMIC DNA]</scope>
    <source>
        <strain evidence="7">p50T</strain>
    </source>
</reference>
<dbReference type="EnsemblMetazoa" id="NM_001123340.1">
    <property type="protein sequence ID" value="NP_001116812.1"/>
    <property type="gene ID" value="GeneID_100144548"/>
</dbReference>
<evidence type="ECO:0000256" key="2">
    <source>
        <dbReference type="ARBA" id="ARBA00023157"/>
    </source>
</evidence>
<dbReference type="GO" id="GO:0006508">
    <property type="term" value="P:proteolysis"/>
    <property type="evidence" value="ECO:0007669"/>
    <property type="project" value="InterPro"/>
</dbReference>
<dbReference type="OrthoDB" id="3789175at2759"/>
<evidence type="ECO:0000256" key="3">
    <source>
        <dbReference type="SAM" id="SignalP"/>
    </source>
</evidence>
<keyword evidence="3" id="KW-0732">Signal</keyword>
<name>A0MA79_BOMMO</name>
<feature type="domain" description="SMB" evidence="4">
    <location>
        <begin position="37"/>
        <end position="86"/>
    </location>
</feature>
<protein>
    <submittedName>
        <fullName evidence="5">TIN-ag-RP</fullName>
    </submittedName>
</protein>
<dbReference type="KEGG" id="bmor:100144548"/>
<gene>
    <name evidence="6" type="primary">100144548</name>
</gene>
<proteinExistence type="evidence at transcript level"/>
<dbReference type="Pfam" id="PF00112">
    <property type="entry name" value="Peptidase_C1"/>
    <property type="match status" value="1"/>
</dbReference>
<dbReference type="InterPro" id="IPR025661">
    <property type="entry name" value="Pept_asp_AS"/>
</dbReference>
<evidence type="ECO:0000313" key="7">
    <source>
        <dbReference type="Proteomes" id="UP000005204"/>
    </source>
</evidence>
<dbReference type="InterPro" id="IPR013128">
    <property type="entry name" value="Peptidase_C1A"/>
</dbReference>
<dbReference type="HOGENOM" id="CLU_012184_3_2_1"/>
<dbReference type="InterPro" id="IPR038765">
    <property type="entry name" value="Papain-like_cys_pep_sf"/>
</dbReference>
<accession>A0MA79</accession>
<organism evidence="5">
    <name type="scientific">Bombyx mori</name>
    <name type="common">Silk moth</name>
    <dbReference type="NCBI Taxonomy" id="7091"/>
    <lineage>
        <taxon>Eukaryota</taxon>
        <taxon>Metazoa</taxon>
        <taxon>Ecdysozoa</taxon>
        <taxon>Arthropoda</taxon>
        <taxon>Hexapoda</taxon>
        <taxon>Insecta</taxon>
        <taxon>Pterygota</taxon>
        <taxon>Neoptera</taxon>
        <taxon>Endopterygota</taxon>
        <taxon>Lepidoptera</taxon>
        <taxon>Glossata</taxon>
        <taxon>Ditrysia</taxon>
        <taxon>Bombycoidea</taxon>
        <taxon>Bombycidae</taxon>
        <taxon>Bombycinae</taxon>
        <taxon>Bombyx</taxon>
    </lineage>
</organism>
<dbReference type="PROSITE" id="PS00639">
    <property type="entry name" value="THIOL_PROTEASE_HIS"/>
    <property type="match status" value="1"/>
</dbReference>
<dbReference type="GO" id="GO:0008234">
    <property type="term" value="F:cysteine-type peptidase activity"/>
    <property type="evidence" value="ECO:0007669"/>
    <property type="project" value="InterPro"/>
</dbReference>
<dbReference type="PROSITE" id="PS50958">
    <property type="entry name" value="SMB_2"/>
    <property type="match status" value="1"/>
</dbReference>
<sequence length="404" mass="45669">MANMFLVVLVLPLLSSCLAYSGPELLNGRYCAARPDDNKCCYNRKDDCSVPILGTLCYCDEFCDHTRHHDDCCPDYKKVCSPPQITSVSCEYEQQTYAPDDQVNKGCNLCTCKVDNDNNAYWSCTQDTCMMSEDLVNDVNQQGTTWRATTYPEFNEKKLKDGLIYKLGTFPLNVTVISYSKDGQYPDEFDARREWYGYISPIADQDWCGSDWAVSIASIVGDRFSIQSFGTENVRMSSQTLLSCHLKGQRGCNGGNLDIAFDFVKTHGLVSEQCFPYEGAVTQCRIGNDCRRYRVGVPFSISKEEDIMYDIMTSGPALGIMTVYQDFFHYREGIYRHTRHGDQLMRGLHSVRIVGWGEDAEDKYWIVANSWGTSWGEKGYFRIARGHSGTGIESSVLTVLPYVS</sequence>
<dbReference type="PANTHER" id="PTHR12411">
    <property type="entry name" value="CYSTEINE PROTEASE FAMILY C1-RELATED"/>
    <property type="match status" value="1"/>
</dbReference>
<evidence type="ECO:0000256" key="1">
    <source>
        <dbReference type="ARBA" id="ARBA00008455"/>
    </source>
</evidence>
<feature type="signal peptide" evidence="3">
    <location>
        <begin position="1"/>
        <end position="19"/>
    </location>
</feature>
<dbReference type="InterPro" id="IPR000668">
    <property type="entry name" value="Peptidase_C1A_C"/>
</dbReference>
<dbReference type="InterPro" id="IPR025660">
    <property type="entry name" value="Pept_his_AS"/>
</dbReference>
<evidence type="ECO:0000259" key="4">
    <source>
        <dbReference type="PROSITE" id="PS50958"/>
    </source>
</evidence>
<dbReference type="InterPro" id="IPR001212">
    <property type="entry name" value="Somatomedin_B_dom"/>
</dbReference>
<comment type="similarity">
    <text evidence="1">Belongs to the peptidase C1 family.</text>
</comment>
<dbReference type="SMART" id="SM00645">
    <property type="entry name" value="Pept_C1"/>
    <property type="match status" value="1"/>
</dbReference>
<evidence type="ECO:0000313" key="5">
    <source>
        <dbReference type="EMBL" id="ABB71105.1"/>
    </source>
</evidence>
<feature type="chain" id="PRO_5018680773" evidence="3">
    <location>
        <begin position="20"/>
        <end position="404"/>
    </location>
</feature>
<dbReference type="AlphaFoldDB" id="A0MA79"/>
<evidence type="ECO:0000313" key="6">
    <source>
        <dbReference type="EnsemblMetazoa" id="NP_001116812.1"/>
    </source>
</evidence>
<dbReference type="SUPFAM" id="SSF54001">
    <property type="entry name" value="Cysteine proteinases"/>
    <property type="match status" value="1"/>
</dbReference>